<keyword evidence="8" id="KW-1133">Transmembrane helix</keyword>
<evidence type="ECO:0000256" key="1">
    <source>
        <dbReference type="ARBA" id="ARBA00004236"/>
    </source>
</evidence>
<dbReference type="InterPro" id="IPR013210">
    <property type="entry name" value="LRR_N_plant-typ"/>
</dbReference>
<evidence type="ECO:0000256" key="3">
    <source>
        <dbReference type="ARBA" id="ARBA00022475"/>
    </source>
</evidence>
<evidence type="ECO:0000259" key="13">
    <source>
        <dbReference type="Pfam" id="PF23598"/>
    </source>
</evidence>
<keyword evidence="5" id="KW-0812">Transmembrane</keyword>
<feature type="domain" description="Leucine-rich repeat-containing N-terminal plant-type" evidence="12">
    <location>
        <begin position="2"/>
        <end position="19"/>
    </location>
</feature>
<dbReference type="InterPro" id="IPR032675">
    <property type="entry name" value="LRR_dom_sf"/>
</dbReference>
<evidence type="ECO:0000256" key="4">
    <source>
        <dbReference type="ARBA" id="ARBA00022614"/>
    </source>
</evidence>
<keyword evidence="7" id="KW-0677">Repeat</keyword>
<dbReference type="EMBL" id="OIVN01000072">
    <property type="protein sequence ID" value="SPC73730.1"/>
    <property type="molecule type" value="Genomic_DNA"/>
</dbReference>
<keyword evidence="4" id="KW-0433">Leucine-rich repeat</keyword>
<dbReference type="GO" id="GO:0005886">
    <property type="term" value="C:plasma membrane"/>
    <property type="evidence" value="ECO:0007669"/>
    <property type="project" value="UniProtKB-SubCell"/>
</dbReference>
<dbReference type="Pfam" id="PF23598">
    <property type="entry name" value="LRR_14"/>
    <property type="match status" value="1"/>
</dbReference>
<accession>A0A2N9EGC6</accession>
<keyword evidence="11" id="KW-0325">Glycoprotein</keyword>
<evidence type="ECO:0000256" key="10">
    <source>
        <dbReference type="ARBA" id="ARBA00023170"/>
    </source>
</evidence>
<dbReference type="FunFam" id="3.80.10.10:FF:000041">
    <property type="entry name" value="LRR receptor-like serine/threonine-protein kinase ERECTA"/>
    <property type="match status" value="1"/>
</dbReference>
<dbReference type="PANTHER" id="PTHR48061">
    <property type="entry name" value="LEUCINE-RICH REPEAT RECEPTOR PROTEIN KINASE EMS1-LIKE-RELATED"/>
    <property type="match status" value="1"/>
</dbReference>
<dbReference type="InterPro" id="IPR001611">
    <property type="entry name" value="Leu-rich_rpt"/>
</dbReference>
<dbReference type="Pfam" id="PF13855">
    <property type="entry name" value="LRR_8"/>
    <property type="match status" value="1"/>
</dbReference>
<feature type="domain" description="Disease resistance R13L4/SHOC-2-like LRR" evidence="13">
    <location>
        <begin position="155"/>
        <end position="278"/>
    </location>
</feature>
<dbReference type="PANTHER" id="PTHR48061:SF46">
    <property type="entry name" value="LEUCINE-RICH REPEAT-CONTAINING N-TERMINAL PLANT-TYPE DOMAIN-CONTAINING PROTEIN"/>
    <property type="match status" value="1"/>
</dbReference>
<evidence type="ECO:0000256" key="5">
    <source>
        <dbReference type="ARBA" id="ARBA00022692"/>
    </source>
</evidence>
<evidence type="ECO:0000313" key="14">
    <source>
        <dbReference type="EMBL" id="SPC73730.1"/>
    </source>
</evidence>
<comment type="subcellular location">
    <subcellularLocation>
        <location evidence="1">Cell membrane</location>
    </subcellularLocation>
    <subcellularLocation>
        <location evidence="2">Membrane</location>
        <topology evidence="2">Single-pass type I membrane protein</topology>
    </subcellularLocation>
</comment>
<dbReference type="FunFam" id="3.80.10.10:FF:000383">
    <property type="entry name" value="Leucine-rich repeat receptor protein kinase EMS1"/>
    <property type="match status" value="1"/>
</dbReference>
<evidence type="ECO:0000256" key="2">
    <source>
        <dbReference type="ARBA" id="ARBA00004479"/>
    </source>
</evidence>
<protein>
    <submittedName>
        <fullName evidence="14">Uncharacterized protein</fullName>
    </submittedName>
</protein>
<dbReference type="SUPFAM" id="SSF52058">
    <property type="entry name" value="L domain-like"/>
    <property type="match status" value="1"/>
</dbReference>
<dbReference type="Pfam" id="PF08263">
    <property type="entry name" value="LRRNT_2"/>
    <property type="match status" value="1"/>
</dbReference>
<keyword evidence="6" id="KW-0732">Signal</keyword>
<organism evidence="14">
    <name type="scientific">Fagus sylvatica</name>
    <name type="common">Beechnut</name>
    <dbReference type="NCBI Taxonomy" id="28930"/>
    <lineage>
        <taxon>Eukaryota</taxon>
        <taxon>Viridiplantae</taxon>
        <taxon>Streptophyta</taxon>
        <taxon>Embryophyta</taxon>
        <taxon>Tracheophyta</taxon>
        <taxon>Spermatophyta</taxon>
        <taxon>Magnoliopsida</taxon>
        <taxon>eudicotyledons</taxon>
        <taxon>Gunneridae</taxon>
        <taxon>Pentapetalae</taxon>
        <taxon>rosids</taxon>
        <taxon>fabids</taxon>
        <taxon>Fagales</taxon>
        <taxon>Fagaceae</taxon>
        <taxon>Fagus</taxon>
    </lineage>
</organism>
<evidence type="ECO:0000256" key="8">
    <source>
        <dbReference type="ARBA" id="ARBA00022989"/>
    </source>
</evidence>
<evidence type="ECO:0000256" key="6">
    <source>
        <dbReference type="ARBA" id="ARBA00022729"/>
    </source>
</evidence>
<proteinExistence type="predicted"/>
<keyword evidence="9" id="KW-0472">Membrane</keyword>
<dbReference type="Gene3D" id="3.80.10.10">
    <property type="entry name" value="Ribonuclease Inhibitor"/>
    <property type="match status" value="4"/>
</dbReference>
<evidence type="ECO:0000256" key="9">
    <source>
        <dbReference type="ARBA" id="ARBA00023136"/>
    </source>
</evidence>
<gene>
    <name evidence="14" type="ORF">FSB_LOCUS1612</name>
</gene>
<dbReference type="InterPro" id="IPR055414">
    <property type="entry name" value="LRR_R13L4/SHOC2-like"/>
</dbReference>
<reference evidence="14" key="1">
    <citation type="submission" date="2018-02" db="EMBL/GenBank/DDBJ databases">
        <authorList>
            <person name="Cohen D.B."/>
            <person name="Kent A.D."/>
        </authorList>
    </citation>
    <scope>NUCLEOTIDE SEQUENCE</scope>
</reference>
<dbReference type="AlphaFoldDB" id="A0A2N9EGC6"/>
<sequence length="417" mass="45730">MESWEEGIDCCSWAGVTCDRMGRDVIGLDLSDSGLQGTIPSNSSLFHLSHLQWLNLSFNNFSPSPISSGFGQFGKLKYLNLSRSQFSGQVPLELSYLSKLTSLDLSGNTEVSIGKSVMDRLVQNLTKLRELHLDKVKMSTVLPSSLMNLSSSLTSLTLFGCGLQGRLPDNIFRLPNLRVLTLNGNSKLIGVFPTANWSSPLRVLGICHMHFLGELPKSIGNLRYLTHLGLVNCNFNGPIPASLGNLTQLTFLDLSFNNFRDEIPSSLSNLKVLSFLNLKSNNLRGKLPPSLSSLKALSYMDFQSNNLSGTIPVSFGGLTKVMYFCLSSNNFTGQIPSSLSKLEDLTYLDLANNNFVESLPRKNLVYLNLHANMLQGRLLVPPPSIGVFVISNNYLIGEIPSSICNLSSLQVLDLSLQ</sequence>
<keyword evidence="10" id="KW-0675">Receptor</keyword>
<keyword evidence="3" id="KW-1003">Cell membrane</keyword>
<dbReference type="Pfam" id="PF00560">
    <property type="entry name" value="LRR_1"/>
    <property type="match status" value="3"/>
</dbReference>
<evidence type="ECO:0000259" key="12">
    <source>
        <dbReference type="Pfam" id="PF08263"/>
    </source>
</evidence>
<dbReference type="SUPFAM" id="SSF52047">
    <property type="entry name" value="RNI-like"/>
    <property type="match status" value="1"/>
</dbReference>
<evidence type="ECO:0000256" key="11">
    <source>
        <dbReference type="ARBA" id="ARBA00023180"/>
    </source>
</evidence>
<name>A0A2N9EGC6_FAGSY</name>
<evidence type="ECO:0000256" key="7">
    <source>
        <dbReference type="ARBA" id="ARBA00022737"/>
    </source>
</evidence>
<dbReference type="InterPro" id="IPR046956">
    <property type="entry name" value="RLP23-like"/>
</dbReference>